<feature type="domain" description="Retrotransposon gag" evidence="1">
    <location>
        <begin position="2"/>
        <end position="61"/>
    </location>
</feature>
<sequence>MTDKYCPREEMKKLERELWNLKTRGTDVVTYSRRFQELNLMCVWMFSEEKEKIEKYIRGLPDMIHVSVMASKPKSMHEAIEFANELMDQKVLSRQNVGRVYVAGTGNNNQYHGNKPQCPMCKRYHHGACMQCTNCASALCANDTTIAELP</sequence>
<dbReference type="Proteomes" id="UP001151760">
    <property type="component" value="Unassembled WGS sequence"/>
</dbReference>
<protein>
    <submittedName>
        <fullName evidence="2">Reverse transcriptase domain-containing protein</fullName>
    </submittedName>
</protein>
<comment type="caution">
    <text evidence="2">The sequence shown here is derived from an EMBL/GenBank/DDBJ whole genome shotgun (WGS) entry which is preliminary data.</text>
</comment>
<reference evidence="2" key="2">
    <citation type="submission" date="2022-01" db="EMBL/GenBank/DDBJ databases">
        <authorList>
            <person name="Yamashiro T."/>
            <person name="Shiraishi A."/>
            <person name="Satake H."/>
            <person name="Nakayama K."/>
        </authorList>
    </citation>
    <scope>NUCLEOTIDE SEQUENCE</scope>
</reference>
<evidence type="ECO:0000259" key="1">
    <source>
        <dbReference type="Pfam" id="PF03732"/>
    </source>
</evidence>
<reference evidence="2" key="1">
    <citation type="journal article" date="2022" name="Int. J. Mol. Sci.">
        <title>Draft Genome of Tanacetum Coccineum: Genomic Comparison of Closely Related Tanacetum-Family Plants.</title>
        <authorList>
            <person name="Yamashiro T."/>
            <person name="Shiraishi A."/>
            <person name="Nakayama K."/>
            <person name="Satake H."/>
        </authorList>
    </citation>
    <scope>NUCLEOTIDE SEQUENCE</scope>
</reference>
<accession>A0ABQ4ZHI4</accession>
<evidence type="ECO:0000313" key="3">
    <source>
        <dbReference type="Proteomes" id="UP001151760"/>
    </source>
</evidence>
<keyword evidence="3" id="KW-1185">Reference proteome</keyword>
<keyword evidence="2" id="KW-0695">RNA-directed DNA polymerase</keyword>
<keyword evidence="2" id="KW-0808">Transferase</keyword>
<evidence type="ECO:0000313" key="2">
    <source>
        <dbReference type="EMBL" id="GJS88657.1"/>
    </source>
</evidence>
<dbReference type="Pfam" id="PF03732">
    <property type="entry name" value="Retrotrans_gag"/>
    <property type="match status" value="1"/>
</dbReference>
<organism evidence="2 3">
    <name type="scientific">Tanacetum coccineum</name>
    <dbReference type="NCBI Taxonomy" id="301880"/>
    <lineage>
        <taxon>Eukaryota</taxon>
        <taxon>Viridiplantae</taxon>
        <taxon>Streptophyta</taxon>
        <taxon>Embryophyta</taxon>
        <taxon>Tracheophyta</taxon>
        <taxon>Spermatophyta</taxon>
        <taxon>Magnoliopsida</taxon>
        <taxon>eudicotyledons</taxon>
        <taxon>Gunneridae</taxon>
        <taxon>Pentapetalae</taxon>
        <taxon>asterids</taxon>
        <taxon>campanulids</taxon>
        <taxon>Asterales</taxon>
        <taxon>Asteraceae</taxon>
        <taxon>Asteroideae</taxon>
        <taxon>Anthemideae</taxon>
        <taxon>Anthemidinae</taxon>
        <taxon>Tanacetum</taxon>
    </lineage>
</organism>
<proteinExistence type="predicted"/>
<name>A0ABQ4ZHI4_9ASTR</name>
<dbReference type="InterPro" id="IPR005162">
    <property type="entry name" value="Retrotrans_gag_dom"/>
</dbReference>
<gene>
    <name evidence="2" type="ORF">Tco_0771293</name>
</gene>
<keyword evidence="2" id="KW-0548">Nucleotidyltransferase</keyword>
<dbReference type="EMBL" id="BQNB010011289">
    <property type="protein sequence ID" value="GJS88657.1"/>
    <property type="molecule type" value="Genomic_DNA"/>
</dbReference>
<dbReference type="GO" id="GO:0003964">
    <property type="term" value="F:RNA-directed DNA polymerase activity"/>
    <property type="evidence" value="ECO:0007669"/>
    <property type="project" value="UniProtKB-KW"/>
</dbReference>